<feature type="region of interest" description="Disordered" evidence="1">
    <location>
        <begin position="1"/>
        <end position="78"/>
    </location>
</feature>
<feature type="compositionally biased region" description="Pro residues" evidence="1">
    <location>
        <begin position="30"/>
        <end position="47"/>
    </location>
</feature>
<accession>A0A4C1YJ43</accession>
<evidence type="ECO:0000313" key="3">
    <source>
        <dbReference type="Proteomes" id="UP000299102"/>
    </source>
</evidence>
<feature type="compositionally biased region" description="Basic and acidic residues" evidence="1">
    <location>
        <begin position="1"/>
        <end position="15"/>
    </location>
</feature>
<comment type="caution">
    <text evidence="2">The sequence shown here is derived from an EMBL/GenBank/DDBJ whole genome shotgun (WGS) entry which is preliminary data.</text>
</comment>
<keyword evidence="3" id="KW-1185">Reference proteome</keyword>
<organism evidence="2 3">
    <name type="scientific">Eumeta variegata</name>
    <name type="common">Bagworm moth</name>
    <name type="synonym">Eumeta japonica</name>
    <dbReference type="NCBI Taxonomy" id="151549"/>
    <lineage>
        <taxon>Eukaryota</taxon>
        <taxon>Metazoa</taxon>
        <taxon>Ecdysozoa</taxon>
        <taxon>Arthropoda</taxon>
        <taxon>Hexapoda</taxon>
        <taxon>Insecta</taxon>
        <taxon>Pterygota</taxon>
        <taxon>Neoptera</taxon>
        <taxon>Endopterygota</taxon>
        <taxon>Lepidoptera</taxon>
        <taxon>Glossata</taxon>
        <taxon>Ditrysia</taxon>
        <taxon>Tineoidea</taxon>
        <taxon>Psychidae</taxon>
        <taxon>Oiketicinae</taxon>
        <taxon>Eumeta</taxon>
    </lineage>
</organism>
<dbReference type="Proteomes" id="UP000299102">
    <property type="component" value="Unassembled WGS sequence"/>
</dbReference>
<gene>
    <name evidence="2" type="ORF">EVAR_56020_1</name>
</gene>
<dbReference type="AlphaFoldDB" id="A0A4C1YJ43"/>
<name>A0A4C1YJ43_EUMVA</name>
<evidence type="ECO:0000313" key="2">
    <source>
        <dbReference type="EMBL" id="GBP76148.1"/>
    </source>
</evidence>
<reference evidence="2 3" key="1">
    <citation type="journal article" date="2019" name="Commun. Biol.">
        <title>The bagworm genome reveals a unique fibroin gene that provides high tensile strength.</title>
        <authorList>
            <person name="Kono N."/>
            <person name="Nakamura H."/>
            <person name="Ohtoshi R."/>
            <person name="Tomita M."/>
            <person name="Numata K."/>
            <person name="Arakawa K."/>
        </authorList>
    </citation>
    <scope>NUCLEOTIDE SEQUENCE [LARGE SCALE GENOMIC DNA]</scope>
</reference>
<evidence type="ECO:0000256" key="1">
    <source>
        <dbReference type="SAM" id="MobiDB-lite"/>
    </source>
</evidence>
<sequence length="104" mass="11655">MHMDEDGRLKNEERPPASTGGRLRVQPVPRLLPPRQLPPHNPVPPPAIGRMRDDARAAGGPAWAPNRHDKGQRKKRLKTRLADTYCPGCRPTRDSLISGRRRAC</sequence>
<proteinExistence type="predicted"/>
<protein>
    <submittedName>
        <fullName evidence="2">Uncharacterized protein</fullName>
    </submittedName>
</protein>
<dbReference type="EMBL" id="BGZK01001278">
    <property type="protein sequence ID" value="GBP76148.1"/>
    <property type="molecule type" value="Genomic_DNA"/>
</dbReference>